<feature type="compositionally biased region" description="Low complexity" evidence="5">
    <location>
        <begin position="236"/>
        <end position="248"/>
    </location>
</feature>
<dbReference type="FunFam" id="3.40.50.300:FF:000216">
    <property type="entry name" value="Type VII secretion ATPase EccA"/>
    <property type="match status" value="3"/>
</dbReference>
<feature type="coiled-coil region" evidence="4">
    <location>
        <begin position="1350"/>
        <end position="1487"/>
    </location>
</feature>
<feature type="region of interest" description="Disordered" evidence="5">
    <location>
        <begin position="236"/>
        <end position="256"/>
    </location>
</feature>
<dbReference type="GO" id="GO:0031048">
    <property type="term" value="P:regulatory ncRNA-mediated heterochromatin formation"/>
    <property type="evidence" value="ECO:0000318"/>
    <property type="project" value="GO_Central"/>
</dbReference>
<dbReference type="InterPro" id="IPR041677">
    <property type="entry name" value="DNA2/NAM7_AAA_11"/>
</dbReference>
<dbReference type="Pfam" id="PF17866">
    <property type="entry name" value="AAA_lid_6"/>
    <property type="match status" value="2"/>
</dbReference>
<keyword evidence="4" id="KW-0175">Coiled coil</keyword>
<evidence type="ECO:0000256" key="4">
    <source>
        <dbReference type="SAM" id="Coils"/>
    </source>
</evidence>
<dbReference type="Gene3D" id="1.10.8.60">
    <property type="match status" value="2"/>
</dbReference>
<dbReference type="InterPro" id="IPR050773">
    <property type="entry name" value="CbxX/CfxQ_RuBisCO_ESX"/>
</dbReference>
<dbReference type="CDD" id="cd18808">
    <property type="entry name" value="SF1_C_Upf1"/>
    <property type="match status" value="1"/>
</dbReference>
<evidence type="ECO:0000256" key="1">
    <source>
        <dbReference type="ARBA" id="ARBA00010378"/>
    </source>
</evidence>
<dbReference type="GO" id="GO:0004386">
    <property type="term" value="F:helicase activity"/>
    <property type="evidence" value="ECO:0007669"/>
    <property type="project" value="InterPro"/>
</dbReference>
<evidence type="ECO:0000256" key="2">
    <source>
        <dbReference type="ARBA" id="ARBA00022741"/>
    </source>
</evidence>
<dbReference type="SUPFAM" id="SSF52540">
    <property type="entry name" value="P-loop containing nucleoside triphosphate hydrolases"/>
    <property type="match status" value="4"/>
</dbReference>
<keyword evidence="3" id="KW-0067">ATP-binding</keyword>
<dbReference type="PANTHER" id="PTHR43392">
    <property type="entry name" value="AAA-TYPE ATPASE FAMILY PROTEIN / ANKYRIN REPEAT FAMILY PROTEIN"/>
    <property type="match status" value="1"/>
</dbReference>
<dbReference type="GO" id="GO:0031380">
    <property type="term" value="C:nuclear RNA-directed RNA polymerase complex"/>
    <property type="evidence" value="ECO:0000318"/>
    <property type="project" value="GO_Central"/>
</dbReference>
<feature type="region of interest" description="Disordered" evidence="5">
    <location>
        <begin position="1131"/>
        <end position="1152"/>
    </location>
</feature>
<dbReference type="ExpressionAtlas" id="A0A2K3DU35">
    <property type="expression patterns" value="baseline"/>
</dbReference>
<dbReference type="EMBL" id="CM008965">
    <property type="protein sequence ID" value="PNW84046.1"/>
    <property type="molecule type" value="Genomic_DNA"/>
</dbReference>
<feature type="compositionally biased region" description="Acidic residues" evidence="5">
    <location>
        <begin position="683"/>
        <end position="692"/>
    </location>
</feature>
<evidence type="ECO:0000259" key="6">
    <source>
        <dbReference type="SMART" id="SM00382"/>
    </source>
</evidence>
<feature type="region of interest" description="Disordered" evidence="5">
    <location>
        <begin position="655"/>
        <end position="696"/>
    </location>
</feature>
<keyword evidence="2" id="KW-0547">Nucleotide-binding</keyword>
<dbReference type="OrthoDB" id="10261663at2759"/>
<feature type="compositionally biased region" description="Gly residues" evidence="5">
    <location>
        <begin position="748"/>
        <end position="761"/>
    </location>
</feature>
<dbReference type="FunFam" id="1.10.8.60:FF:000160">
    <property type="entry name" value="WGS project CABT00000000 data, contig 2.55"/>
    <property type="match status" value="1"/>
</dbReference>
<dbReference type="GeneID" id="5717739"/>
<sequence length="2820" mass="301452">MDTAAARRFFDKVTKDAAAQWNARDAPRFLDAAVSMDALEMLFALANLQLARDRLKASLSHDGSPAYVASKVVPFLRHLSGDALSGGTCKGPLRQVLEVVYRIPGLLGCLRAAVESGQVADASPIGWFLLTLASQAEEVRTSAEVRQLATALAAQPGNSAKVAQKLLVVLAGASAAAATATKAAVTSAVTAASDTLEDLLQGPGGRHDNDKVDYRSIRISPTSDEALCSRAPYLPRSASATEPSSSGAAPPPGLDNGEAALLDRLFRLQREDFMRPLRQSLHDLGFRRSLTQQSAATQSAAAASGTAGAAASAAGAPPPPPQPRQLPPHLQRNVFPLLRVEGAQDSPRPCVLVAVALPAGHRAVTLHKVSERESYWTEHGKGTLPNDALVCIARTPVASTASAAPEPLVFGTIQRRDPKIMAREWKQPVFGVVFERSVGSFAGVERLVAEIGCGDAVQLRQLVLVQVSTSFFSVRPVLSCLQTMPGVPLAEELVHGQPPQRTEYLPASAFLQELSRLEEKGIRLHSTQRDALKRGLTQRVALIQGPPGTGKTFVGALLCDAILRHSTERILVVCYTNHALDSFLESLIAKGITSIVRVGGRSKNETLANYNLFERMRSTPRVKLQGAAPRRFGALMDLLREHQSEIQRLERLLFQSAGTLPPKREPPRKKPPPRNGRSRQQDSSEEDEEEDAPPPALDLYSEMRKYADEELPDVHDEMHMEGWTGWSGWLTGAASYEDSMRKEEQQQGGEGGAARSSGGGDYWKEAKKKGANKGISYDKAQKIVVSKVHNGEVTATVTQLLKAGPGGRNGAVGHGQLGLWALPLQRRHEVAAAMLQELRTRWAEELAAALTRAAEVKAELESLHDTSALAVLSSARVIGCTTTGAAKYKDLLRDPSVDPGVVLVEEAGELLEAHTLTSLSPRTKHLIMIGDHKQLRPKVDTWELTKQFGAGYDMNVSLFERLALAGFPHTTLGVQHRMHPDISALVRPTYPALEDAERTKQHPPVRGLPPGQRVVFVEHEVPEDGEAAADGEAAKKGGGQRWRAGTEHVVKSNRHEVAMVREAVRYFLRQGYAPEDMVVLTPYLGQLMELRAELAKGTQVVLDEMDLQDLRNTALPGAMADVTAVSGPAGGAGAGAGGSGSKGGGGKGKGKAGGVADGDAVAAASSGVRIATIDNYQGEEANLVIISLVRSNAGGSIGFLREPERINVLLSRARHGMILFGNCKTLSNAKSPEGRRHWGGVLGTLKAKDAIQPGLPACCARHGTTSLLINPPDFARLSPDGGCVRPCGQLLPCGHPCRLRCHAFDPEHTTIKCGEELLERCDKGHMVTRRCGQAKEEVMCRTCLEVFQIEQEERRRLAELERKADDVRRDAELRAARLKAEVAHLAAKQASLEEQRAMQQEEVKLRLQREQLAKELELQKELGAIEMQKWERDQRSAAKEQLARTEAEAQARKEQLLWEQEQQASLAAKAEASRRALEAAARKLREDEVATNAELQRIANAGRRAQAEAEASAARVENKAGGQAGKLRTMAAWKEDIAATAEAGSADALAGLKQRIAGAAGGGVTAGNLADTFDSLFSSPGLGAQLVAYAAASTASDGAGVSDGSAAGGSAPSGLPAELRRGLALLQEGKTLDAMKYFTALEKKANAAEKDAAAAFASACRAKLGLPPPAAAPGKPKVGAGGKPPHVADHLSAALAAAQQRSAAGSSISAAASLRSADARIAGHALAFLLHPDAQQMPRVLHDEALGLLRNAAPLLNGPLMTGAAAAVAASGGASSSAVPEAWAQRAKRSPALAKLLKLTGLGKVKKAMFDLAAAVELDKERGHPLSSKQYNVRFLGNPGTGKTTVARMYAELLKELGVISGAEFVETSGAELASGGTSKLQEQLKKLEGGGLLFLDEAYQLKPKSNPMGAQVLDALLPELENRRGKLVVVLAGYKKPMEELMAYNEGLPSRFVQEFTFADYSDEELFTIFKDLIDNDPSVPNPAKRFQVADVKHLRIAARRLGRQRGTTGFGNARAVRNAYEQAQRRQSARVLKERGAGGGPDPLLLLRDDLLGPKHLDVSSCSALRELKAMRGLDAVKQAVDDLLGLIRTNAELEEQERPLKEVNLNRVFLGNPGTGKTTVAGMYGRILRDLGLLSRGDVEVRVPADFMGTVLGESEQKTEAILEATKGCVLVIDEAYGLYSSAGRDPYKEAVVDTIVARVQGVPGDDRCVLLLGYEDQMREMLRKANPGLARRFQLDAAWRFEDYGPEDLLAITREAAKKKGWALDEACLLAAVEALEAQRRKPNFGNAGAVNNLLSSAVLRMEARLRKLTPAQRAAAAPVPDDFLPPRQGGDPKAIFDDLIGCREVLAKLREWQATILACQAMGRDPLASFELNFRFVGAPGTGKTTVARRVGLLFESLGLLATSEVVSCSASDFVTGYVNQASGKTREVFAKAVGGVLFIDEAYRLNPKKGGPFMQEALDEMVQLLTEPAYMGKMVVILAGYDNEIEELMSVNPGLKSRFSQRLHFPDFTPADAAQLLVLQLRKEYGLELGGGAAEALPGMAQELAAAPNWANGRDVGTWAKRVFAAYSSRCFGGGGAEGAEGGGGGGEELQAADLRVALDSILQDKGETQRQQHRASGGARGAGIGSNSNAGLGGGLVRGEDSDDDPWPFGNFATSTATAQPPPPRMAPPAFRTATATARPAVVIEEVLEEEEAPAAAAQPDNSSGGGFGGLPPGFLTAMQDALESLGYDLSSMDIAAALAADPTLADKLPPLLSGWEPALVLQMIKKWQEALAKQLEQEREAAKRRQRPVWRCAVCGRYGCPVAPYIERYEEV</sequence>
<keyword evidence="8" id="KW-1185">Reference proteome</keyword>
<reference evidence="7 8" key="1">
    <citation type="journal article" date="2007" name="Science">
        <title>The Chlamydomonas genome reveals the evolution of key animal and plant functions.</title>
        <authorList>
            <person name="Merchant S.S."/>
            <person name="Prochnik S.E."/>
            <person name="Vallon O."/>
            <person name="Harris E.H."/>
            <person name="Karpowicz S.J."/>
            <person name="Witman G.B."/>
            <person name="Terry A."/>
            <person name="Salamov A."/>
            <person name="Fritz-Laylin L.K."/>
            <person name="Marechal-Drouard L."/>
            <person name="Marshall W.F."/>
            <person name="Qu L.H."/>
            <person name="Nelson D.R."/>
            <person name="Sanderfoot A.A."/>
            <person name="Spalding M.H."/>
            <person name="Kapitonov V.V."/>
            <person name="Ren Q."/>
            <person name="Ferris P."/>
            <person name="Lindquist E."/>
            <person name="Shapiro H."/>
            <person name="Lucas S.M."/>
            <person name="Grimwood J."/>
            <person name="Schmutz J."/>
            <person name="Cardol P."/>
            <person name="Cerutti H."/>
            <person name="Chanfreau G."/>
            <person name="Chen C.L."/>
            <person name="Cognat V."/>
            <person name="Croft M.T."/>
            <person name="Dent R."/>
            <person name="Dutcher S."/>
            <person name="Fernandez E."/>
            <person name="Fukuzawa H."/>
            <person name="Gonzalez-Ballester D."/>
            <person name="Gonzalez-Halphen D."/>
            <person name="Hallmann A."/>
            <person name="Hanikenne M."/>
            <person name="Hippler M."/>
            <person name="Inwood W."/>
            <person name="Jabbari K."/>
            <person name="Kalanon M."/>
            <person name="Kuras R."/>
            <person name="Lefebvre P.A."/>
            <person name="Lemaire S.D."/>
            <person name="Lobanov A.V."/>
            <person name="Lohr M."/>
            <person name="Manuell A."/>
            <person name="Meier I."/>
            <person name="Mets L."/>
            <person name="Mittag M."/>
            <person name="Mittelmeier T."/>
            <person name="Moroney J.V."/>
            <person name="Moseley J."/>
            <person name="Napoli C."/>
            <person name="Nedelcu A.M."/>
            <person name="Niyogi K."/>
            <person name="Novoselov S.V."/>
            <person name="Paulsen I.T."/>
            <person name="Pazour G."/>
            <person name="Purton S."/>
            <person name="Ral J.P."/>
            <person name="Riano-Pachon D.M."/>
            <person name="Riekhof W."/>
            <person name="Rymarquis L."/>
            <person name="Schroda M."/>
            <person name="Stern D."/>
            <person name="Umen J."/>
            <person name="Willows R."/>
            <person name="Wilson N."/>
            <person name="Zimmer S.L."/>
            <person name="Allmer J."/>
            <person name="Balk J."/>
            <person name="Bisova K."/>
            <person name="Chen C.J."/>
            <person name="Elias M."/>
            <person name="Gendler K."/>
            <person name="Hauser C."/>
            <person name="Lamb M.R."/>
            <person name="Ledford H."/>
            <person name="Long J.C."/>
            <person name="Minagawa J."/>
            <person name="Page M.D."/>
            <person name="Pan J."/>
            <person name="Pootakham W."/>
            <person name="Roje S."/>
            <person name="Rose A."/>
            <person name="Stahlberg E."/>
            <person name="Terauchi A.M."/>
            <person name="Yang P."/>
            <person name="Ball S."/>
            <person name="Bowler C."/>
            <person name="Dieckmann C.L."/>
            <person name="Gladyshev V.N."/>
            <person name="Green P."/>
            <person name="Jorgensen R."/>
            <person name="Mayfield S."/>
            <person name="Mueller-Roeber B."/>
            <person name="Rajamani S."/>
            <person name="Sayre R.T."/>
            <person name="Brokstein P."/>
            <person name="Dubchak I."/>
            <person name="Goodstein D."/>
            <person name="Hornick L."/>
            <person name="Huang Y.W."/>
            <person name="Jhaveri J."/>
            <person name="Luo Y."/>
            <person name="Martinez D."/>
            <person name="Ngau W.C."/>
            <person name="Otillar B."/>
            <person name="Poliakov A."/>
            <person name="Porter A."/>
            <person name="Szajkowski L."/>
            <person name="Werner G."/>
            <person name="Zhou K."/>
            <person name="Grigoriev I.V."/>
            <person name="Rokhsar D.S."/>
            <person name="Grossman A.R."/>
        </authorList>
    </citation>
    <scope>NUCLEOTIDE SEQUENCE [LARGE SCALE GENOMIC DNA]</scope>
    <source>
        <strain evidence="8">CC-503</strain>
    </source>
</reference>
<dbReference type="GO" id="GO:0003723">
    <property type="term" value="F:RNA binding"/>
    <property type="evidence" value="ECO:0000318"/>
    <property type="project" value="GO_Central"/>
</dbReference>
<dbReference type="PRINTS" id="PR00819">
    <property type="entry name" value="CBXCFQXSUPER"/>
</dbReference>
<dbReference type="KEGG" id="cre:CHLRE_04g219000v5"/>
<dbReference type="CDD" id="cd00009">
    <property type="entry name" value="AAA"/>
    <property type="match status" value="2"/>
</dbReference>
<dbReference type="InParanoid" id="A0A2K3DU35"/>
<dbReference type="InterPro" id="IPR047187">
    <property type="entry name" value="SF1_C_Upf1"/>
</dbReference>
<organism evidence="7 8">
    <name type="scientific">Chlamydomonas reinhardtii</name>
    <name type="common">Chlamydomonas smithii</name>
    <dbReference type="NCBI Taxonomy" id="3055"/>
    <lineage>
        <taxon>Eukaryota</taxon>
        <taxon>Viridiplantae</taxon>
        <taxon>Chlorophyta</taxon>
        <taxon>core chlorophytes</taxon>
        <taxon>Chlorophyceae</taxon>
        <taxon>CS clade</taxon>
        <taxon>Chlamydomonadales</taxon>
        <taxon>Chlamydomonadaceae</taxon>
        <taxon>Chlamydomonas</taxon>
    </lineage>
</organism>
<dbReference type="InterPro" id="IPR003593">
    <property type="entry name" value="AAA+_ATPase"/>
</dbReference>
<dbReference type="Gramene" id="PNW84046">
    <property type="protein sequence ID" value="PNW84046"/>
    <property type="gene ID" value="CHLRE_04g219000v5"/>
</dbReference>
<feature type="region of interest" description="Disordered" evidence="5">
    <location>
        <begin position="297"/>
        <end position="329"/>
    </location>
</feature>
<feature type="domain" description="AAA+ ATPase" evidence="6">
    <location>
        <begin position="537"/>
        <end position="948"/>
    </location>
</feature>
<dbReference type="Proteomes" id="UP000006906">
    <property type="component" value="Chromosome 4"/>
</dbReference>
<dbReference type="PANTHER" id="PTHR43392:SF2">
    <property type="entry name" value="AAA-TYPE ATPASE FAMILY PROTEIN _ ANKYRIN REPEAT FAMILY PROTEIN"/>
    <property type="match status" value="1"/>
</dbReference>
<dbReference type="GO" id="GO:0005524">
    <property type="term" value="F:ATP binding"/>
    <property type="evidence" value="ECO:0007669"/>
    <property type="project" value="UniProtKB-KW"/>
</dbReference>
<feature type="region of interest" description="Disordered" evidence="5">
    <location>
        <begin position="2612"/>
        <end position="2674"/>
    </location>
</feature>
<dbReference type="PaxDb" id="3055-EDP04210"/>
<evidence type="ECO:0000313" key="8">
    <source>
        <dbReference type="Proteomes" id="UP000006906"/>
    </source>
</evidence>
<dbReference type="InterPro" id="IPR041679">
    <property type="entry name" value="DNA2/NAM7-like_C"/>
</dbReference>
<accession>A0A2K3DU35</accession>
<comment type="similarity">
    <text evidence="1">Belongs to the CbxX/CfxQ family.</text>
</comment>
<evidence type="ECO:0000256" key="3">
    <source>
        <dbReference type="ARBA" id="ARBA00022840"/>
    </source>
</evidence>
<feature type="region of interest" description="Disordered" evidence="5">
    <location>
        <begin position="737"/>
        <end position="765"/>
    </location>
</feature>
<name>A0A2K3DU35_CHLRE</name>
<dbReference type="InterPro" id="IPR003959">
    <property type="entry name" value="ATPase_AAA_core"/>
</dbReference>
<dbReference type="Pfam" id="PF00004">
    <property type="entry name" value="AAA"/>
    <property type="match status" value="3"/>
</dbReference>
<dbReference type="RefSeq" id="XP_042925202.1">
    <property type="nucleotide sequence ID" value="XM_043061850.1"/>
</dbReference>
<feature type="compositionally biased region" description="Low complexity" evidence="5">
    <location>
        <begin position="297"/>
        <end position="315"/>
    </location>
</feature>
<dbReference type="Pfam" id="PF13086">
    <property type="entry name" value="AAA_11"/>
    <property type="match status" value="1"/>
</dbReference>
<feature type="compositionally biased region" description="Pro residues" evidence="5">
    <location>
        <begin position="316"/>
        <end position="326"/>
    </location>
</feature>
<dbReference type="InterPro" id="IPR000641">
    <property type="entry name" value="CbxX/CfxQ"/>
</dbReference>
<proteinExistence type="inferred from homology"/>
<dbReference type="InterPro" id="IPR041627">
    <property type="entry name" value="AAA_lid_6"/>
</dbReference>
<dbReference type="SMART" id="SM00382">
    <property type="entry name" value="AAA"/>
    <property type="match status" value="4"/>
</dbReference>
<dbReference type="GO" id="GO:0016887">
    <property type="term" value="F:ATP hydrolysis activity"/>
    <property type="evidence" value="ECO:0007669"/>
    <property type="project" value="InterPro"/>
</dbReference>
<dbReference type="Gene3D" id="3.40.50.300">
    <property type="entry name" value="P-loop containing nucleotide triphosphate hydrolases"/>
    <property type="match status" value="6"/>
</dbReference>
<evidence type="ECO:0000256" key="5">
    <source>
        <dbReference type="SAM" id="MobiDB-lite"/>
    </source>
</evidence>
<dbReference type="CDD" id="cd06008">
    <property type="entry name" value="NF-X1-zinc-finger"/>
    <property type="match status" value="1"/>
</dbReference>
<feature type="domain" description="AAA+ ATPase" evidence="6">
    <location>
        <begin position="2375"/>
        <end position="2515"/>
    </location>
</feature>
<feature type="domain" description="AAA+ ATPase" evidence="6">
    <location>
        <begin position="2106"/>
        <end position="2287"/>
    </location>
</feature>
<gene>
    <name evidence="7" type="ORF">CHLRE_04g219000v5</name>
</gene>
<dbReference type="CDD" id="cd17936">
    <property type="entry name" value="EEXXEc_NFX1"/>
    <property type="match status" value="1"/>
</dbReference>
<evidence type="ECO:0000313" key="7">
    <source>
        <dbReference type="EMBL" id="PNW84046.1"/>
    </source>
</evidence>
<protein>
    <recommendedName>
        <fullName evidence="6">AAA+ ATPase domain-containing protein</fullName>
    </recommendedName>
</protein>
<dbReference type="InterPro" id="IPR027417">
    <property type="entry name" value="P-loop_NTPase"/>
</dbReference>
<feature type="domain" description="AAA+ ATPase" evidence="6">
    <location>
        <begin position="1829"/>
        <end position="1961"/>
    </location>
</feature>
<dbReference type="Pfam" id="PF13087">
    <property type="entry name" value="AAA_12"/>
    <property type="match status" value="1"/>
</dbReference>